<dbReference type="STRING" id="446471.Xcel_0996"/>
<evidence type="ECO:0000256" key="6">
    <source>
        <dbReference type="SAM" id="MobiDB-lite"/>
    </source>
</evidence>
<organism evidence="8 9">
    <name type="scientific">Xylanimonas cellulosilytica (strain DSM 15894 / JCM 12276 / CECT 5975 / KCTC 9989 / LMG 20990 / NBRC 107835 / XIL07)</name>
    <dbReference type="NCBI Taxonomy" id="446471"/>
    <lineage>
        <taxon>Bacteria</taxon>
        <taxon>Bacillati</taxon>
        <taxon>Actinomycetota</taxon>
        <taxon>Actinomycetes</taxon>
        <taxon>Micrococcales</taxon>
        <taxon>Promicromonosporaceae</taxon>
        <taxon>Xylanimonas</taxon>
    </lineage>
</organism>
<feature type="compositionally biased region" description="Low complexity" evidence="6">
    <location>
        <begin position="29"/>
        <end position="38"/>
    </location>
</feature>
<feature type="transmembrane region" description="Helical" evidence="7">
    <location>
        <begin position="309"/>
        <end position="331"/>
    </location>
</feature>
<dbReference type="KEGG" id="xce:Xcel_0996"/>
<dbReference type="GO" id="GO:0022857">
    <property type="term" value="F:transmembrane transporter activity"/>
    <property type="evidence" value="ECO:0007669"/>
    <property type="project" value="InterPro"/>
</dbReference>
<dbReference type="Pfam" id="PF02653">
    <property type="entry name" value="BPD_transp_2"/>
    <property type="match status" value="1"/>
</dbReference>
<keyword evidence="4 7" id="KW-1133">Transmembrane helix</keyword>
<reference evidence="8 9" key="2">
    <citation type="journal article" date="2010" name="Stand. Genomic Sci.">
        <title>Complete genome sequence of Xylanimonas cellulosilytica type strain (XIL07).</title>
        <authorList>
            <person name="Foster B."/>
            <person name="Pukall R."/>
            <person name="Abt B."/>
            <person name="Nolan M."/>
            <person name="Glavina Del Rio T."/>
            <person name="Chen F."/>
            <person name="Lucas S."/>
            <person name="Tice H."/>
            <person name="Pitluck S."/>
            <person name="Cheng J.-F."/>
            <person name="Chertkov O."/>
            <person name="Brettin T."/>
            <person name="Han C."/>
            <person name="Detter J.C."/>
            <person name="Bruce D."/>
            <person name="Goodwin L."/>
            <person name="Ivanova N."/>
            <person name="Mavromatis K."/>
            <person name="Pati A."/>
            <person name="Mikhailova N."/>
            <person name="Chen A."/>
            <person name="Palaniappan K."/>
            <person name="Land M."/>
            <person name="Hauser L."/>
            <person name="Chang Y.-J."/>
            <person name="Jeffries C.D."/>
            <person name="Chain P."/>
            <person name="Rohde M."/>
            <person name="Goeker M."/>
            <person name="Bristow J."/>
            <person name="Eisen J.A."/>
            <person name="Markowitz V."/>
            <person name="Hugenholtz P."/>
            <person name="Kyrpides N.C."/>
            <person name="Klenk H.-P."/>
            <person name="Lapidus A."/>
        </authorList>
    </citation>
    <scope>NUCLEOTIDE SEQUENCE [LARGE SCALE GENOMIC DNA]</scope>
    <source>
        <strain evidence="9">DSM 15894 / CECT 5975 / LMG 20990 / XIL07</strain>
    </source>
</reference>
<feature type="transmembrane region" description="Helical" evidence="7">
    <location>
        <begin position="270"/>
        <end position="288"/>
    </location>
</feature>
<keyword evidence="3 7" id="KW-0812">Transmembrane</keyword>
<feature type="transmembrane region" description="Helical" evidence="7">
    <location>
        <begin position="58"/>
        <end position="79"/>
    </location>
</feature>
<dbReference type="PANTHER" id="PTHR47089:SF1">
    <property type="entry name" value="GUANOSINE ABC TRANSPORTER PERMEASE PROTEIN NUPP"/>
    <property type="match status" value="1"/>
</dbReference>
<keyword evidence="2" id="KW-1003">Cell membrane</keyword>
<feature type="transmembrane region" description="Helical" evidence="7">
    <location>
        <begin position="369"/>
        <end position="387"/>
    </location>
</feature>
<evidence type="ECO:0000256" key="7">
    <source>
        <dbReference type="SAM" id="Phobius"/>
    </source>
</evidence>
<name>D1BYV2_XYLCX</name>
<dbReference type="AlphaFoldDB" id="D1BYV2"/>
<feature type="transmembrane region" description="Helical" evidence="7">
    <location>
        <begin position="218"/>
        <end position="236"/>
    </location>
</feature>
<evidence type="ECO:0000256" key="3">
    <source>
        <dbReference type="ARBA" id="ARBA00022692"/>
    </source>
</evidence>
<sequence>MSHETTGPTTPPGDPTPPPSIPGDPTPEQPEQAAPPAEGSRIEEAGRGVLREILESSWVVTFFAIVAAMLVGAVLIAAADPRVQETAGWFFSRPADFLDALTDAVGGAYSALFQGAVINFSGTTFTRVIRPITETMVVATPLIFAGLGLGIGFRAGLFNIGAQGQIILGAVFGGFVGFTFDLPAGLHLLLAVVGAALGGAIWASIAGVLKATTGANEVIVTIMLNNVAIYLIGYLLTTPLLQRPGSANPISPQIPTSAQYPLLLGSGFRLHAGFILALLAAVAVWWLMERSTLGLRFRAVGANPHAARTAGMSVPWVTVWVMAIAGGLAGLAGSAQVLGTERVLTAGVAASFGFDAITVALLGRSKPLGTVLAGLLFGGLRAGGFAMQARTGTPIDIVLVVQSFIVLFIAAPPLVRAIFRLPTPGGPTRAQRRAAASGPSVTGSSATAQEA</sequence>
<gene>
    <name evidence="8" type="ordered locus">Xcel_0996</name>
</gene>
<evidence type="ECO:0000256" key="5">
    <source>
        <dbReference type="ARBA" id="ARBA00023136"/>
    </source>
</evidence>
<dbReference type="RefSeq" id="WP_012877769.1">
    <property type="nucleotide sequence ID" value="NC_013530.1"/>
</dbReference>
<evidence type="ECO:0000256" key="1">
    <source>
        <dbReference type="ARBA" id="ARBA00004651"/>
    </source>
</evidence>
<evidence type="ECO:0000256" key="4">
    <source>
        <dbReference type="ARBA" id="ARBA00022989"/>
    </source>
</evidence>
<proteinExistence type="predicted"/>
<feature type="transmembrane region" description="Helical" evidence="7">
    <location>
        <begin position="343"/>
        <end position="362"/>
    </location>
</feature>
<evidence type="ECO:0000313" key="9">
    <source>
        <dbReference type="Proteomes" id="UP000002255"/>
    </source>
</evidence>
<protein>
    <submittedName>
        <fullName evidence="8">Inner-membrane translocator</fullName>
    </submittedName>
</protein>
<comment type="subcellular location">
    <subcellularLocation>
        <location evidence="1">Cell membrane</location>
        <topology evidence="1">Multi-pass membrane protein</topology>
    </subcellularLocation>
</comment>
<feature type="transmembrane region" description="Helical" evidence="7">
    <location>
        <begin position="186"/>
        <end position="206"/>
    </location>
</feature>
<feature type="region of interest" description="Disordered" evidence="6">
    <location>
        <begin position="1"/>
        <end position="40"/>
    </location>
</feature>
<dbReference type="InterPro" id="IPR001851">
    <property type="entry name" value="ABC_transp_permease"/>
</dbReference>
<dbReference type="PANTHER" id="PTHR47089">
    <property type="entry name" value="ABC TRANSPORTER, PERMEASE PROTEIN"/>
    <property type="match status" value="1"/>
</dbReference>
<dbReference type="Proteomes" id="UP000002255">
    <property type="component" value="Chromosome"/>
</dbReference>
<keyword evidence="9" id="KW-1185">Reference proteome</keyword>
<feature type="transmembrane region" description="Helical" evidence="7">
    <location>
        <begin position="399"/>
        <end position="419"/>
    </location>
</feature>
<feature type="transmembrane region" description="Helical" evidence="7">
    <location>
        <begin position="160"/>
        <end position="180"/>
    </location>
</feature>
<keyword evidence="5 7" id="KW-0472">Membrane</keyword>
<feature type="region of interest" description="Disordered" evidence="6">
    <location>
        <begin position="428"/>
        <end position="451"/>
    </location>
</feature>
<dbReference type="HOGENOM" id="CLU_040769_0_2_11"/>
<evidence type="ECO:0000256" key="2">
    <source>
        <dbReference type="ARBA" id="ARBA00022475"/>
    </source>
</evidence>
<dbReference type="EMBL" id="CP001821">
    <property type="protein sequence ID" value="ACZ30027.1"/>
    <property type="molecule type" value="Genomic_DNA"/>
</dbReference>
<evidence type="ECO:0000313" key="8">
    <source>
        <dbReference type="EMBL" id="ACZ30027.1"/>
    </source>
</evidence>
<feature type="transmembrane region" description="Helical" evidence="7">
    <location>
        <begin position="132"/>
        <end position="153"/>
    </location>
</feature>
<feature type="compositionally biased region" description="Pro residues" evidence="6">
    <location>
        <begin position="9"/>
        <end position="28"/>
    </location>
</feature>
<dbReference type="GO" id="GO:0005886">
    <property type="term" value="C:plasma membrane"/>
    <property type="evidence" value="ECO:0007669"/>
    <property type="project" value="UniProtKB-SubCell"/>
</dbReference>
<reference evidence="9" key="1">
    <citation type="submission" date="2009-11" db="EMBL/GenBank/DDBJ databases">
        <title>The complete chromosome of Xylanimonas cellulosilytica DSM 15894.</title>
        <authorList>
            <consortium name="US DOE Joint Genome Institute (JGI-PGF)"/>
            <person name="Lucas S."/>
            <person name="Copeland A."/>
            <person name="Lapidus A."/>
            <person name="Glavina del Rio T."/>
            <person name="Dalin E."/>
            <person name="Tice H."/>
            <person name="Bruce D."/>
            <person name="Goodwin L."/>
            <person name="Pitluck S."/>
            <person name="Kyrpides N."/>
            <person name="Mavromatis K."/>
            <person name="Ivanova N."/>
            <person name="Mikhailova N."/>
            <person name="Foster B."/>
            <person name="Clum A."/>
            <person name="Brettin T."/>
            <person name="Detter J.C."/>
            <person name="Han C."/>
            <person name="Larimer F."/>
            <person name="Land M."/>
            <person name="Hauser L."/>
            <person name="Markowitz V."/>
            <person name="Cheng J.F."/>
            <person name="Hugenholtz P."/>
            <person name="Woyke T."/>
            <person name="Wu D."/>
            <person name="Gehrich-Schroeter G."/>
            <person name="Schneider S."/>
            <person name="Pukall S.R."/>
            <person name="Klenk H.P."/>
            <person name="Eisen J.A."/>
        </authorList>
    </citation>
    <scope>NUCLEOTIDE SEQUENCE [LARGE SCALE GENOMIC DNA]</scope>
    <source>
        <strain evidence="9">DSM 15894 / CECT 5975 / LMG 20990 / XIL07</strain>
    </source>
</reference>
<dbReference type="eggNOG" id="COG4603">
    <property type="taxonomic scope" value="Bacteria"/>
</dbReference>
<feature type="compositionally biased region" description="Polar residues" evidence="6">
    <location>
        <begin position="439"/>
        <end position="451"/>
    </location>
</feature>
<dbReference type="CDD" id="cd06580">
    <property type="entry name" value="TM_PBP1_transp_TpRbsC_like"/>
    <property type="match status" value="1"/>
</dbReference>
<accession>D1BYV2</accession>